<feature type="region of interest" description="Disordered" evidence="1">
    <location>
        <begin position="1"/>
        <end position="131"/>
    </location>
</feature>
<gene>
    <name evidence="2" type="ORF">B0T16DRAFT_395025</name>
</gene>
<evidence type="ECO:0000256" key="1">
    <source>
        <dbReference type="SAM" id="MobiDB-lite"/>
    </source>
</evidence>
<name>A0AA39XTA4_9PEZI</name>
<dbReference type="InterPro" id="IPR025040">
    <property type="entry name" value="DUF3984"/>
</dbReference>
<sequence>MDVVYNQHSSSARRKNRSSTNLHHLSLAPLTTKLPLNEDGDLSDTFTAPASYLQGKSAPATPRLLSRSPGRSPAHSRSQGTSVPSSANRLPKSKSATHLPPTSASWQRSSQQLYHATSPTAKRRSHDPFIARDRTDSDWMLRAGALISTETRESKGQAWLISRASSTSLAGMHPEDDAFDRELALEREQYIPSRNGSRRHSRGPAPEDGGDHMSSPPYSRYGSRSHSRVGSRSQMMTPLELRSAEDGYFPATSEYDAYISGPDFVNLDEALEAVDEEVDTIIEDEAYVRRLVKKGNGGMGSWFGSVLGVQLFSVEENSDESDDGDGDSTEGELDEAEGQPRRSSSNRRLDGMMTELDARVPPPKAEEGGWHDAAWLLTVASKVIL</sequence>
<accession>A0AA39XTA4</accession>
<feature type="region of interest" description="Disordered" evidence="1">
    <location>
        <begin position="189"/>
        <end position="234"/>
    </location>
</feature>
<evidence type="ECO:0000313" key="3">
    <source>
        <dbReference type="Proteomes" id="UP001174936"/>
    </source>
</evidence>
<dbReference type="EMBL" id="JAULSV010000007">
    <property type="protein sequence ID" value="KAK0639266.1"/>
    <property type="molecule type" value="Genomic_DNA"/>
</dbReference>
<keyword evidence="3" id="KW-1185">Reference proteome</keyword>
<dbReference type="Pfam" id="PF13136">
    <property type="entry name" value="DUF3984"/>
    <property type="match status" value="1"/>
</dbReference>
<dbReference type="Proteomes" id="UP001174936">
    <property type="component" value="Unassembled WGS sequence"/>
</dbReference>
<dbReference type="AlphaFoldDB" id="A0AA39XTA4"/>
<comment type="caution">
    <text evidence="2">The sequence shown here is derived from an EMBL/GenBank/DDBJ whole genome shotgun (WGS) entry which is preliminary data.</text>
</comment>
<feature type="compositionally biased region" description="Acidic residues" evidence="1">
    <location>
        <begin position="316"/>
        <end position="337"/>
    </location>
</feature>
<proteinExistence type="predicted"/>
<protein>
    <submittedName>
        <fullName evidence="2">Uncharacterized protein</fullName>
    </submittedName>
</protein>
<reference evidence="2" key="1">
    <citation type="submission" date="2023-06" db="EMBL/GenBank/DDBJ databases">
        <title>Genome-scale phylogeny and comparative genomics of the fungal order Sordariales.</title>
        <authorList>
            <consortium name="Lawrence Berkeley National Laboratory"/>
            <person name="Hensen N."/>
            <person name="Bonometti L."/>
            <person name="Westerberg I."/>
            <person name="Brannstrom I.O."/>
            <person name="Guillou S."/>
            <person name="Cros-Aarteil S."/>
            <person name="Calhoun S."/>
            <person name="Haridas S."/>
            <person name="Kuo A."/>
            <person name="Mondo S."/>
            <person name="Pangilinan J."/>
            <person name="Riley R."/>
            <person name="Labutti K."/>
            <person name="Andreopoulos B."/>
            <person name="Lipzen A."/>
            <person name="Chen C."/>
            <person name="Yanf M."/>
            <person name="Daum C."/>
            <person name="Ng V."/>
            <person name="Clum A."/>
            <person name="Steindorff A."/>
            <person name="Ohm R."/>
            <person name="Martin F."/>
            <person name="Silar P."/>
            <person name="Natvig D."/>
            <person name="Lalanne C."/>
            <person name="Gautier V."/>
            <person name="Ament-Velasquez S.L."/>
            <person name="Kruys A."/>
            <person name="Hutchinson M.I."/>
            <person name="Powell A.J."/>
            <person name="Barry K."/>
            <person name="Miller A.N."/>
            <person name="Grigoriev I.V."/>
            <person name="Debuchy R."/>
            <person name="Gladieux P."/>
            <person name="Thoren M.H."/>
            <person name="Johannesson H."/>
        </authorList>
    </citation>
    <scope>NUCLEOTIDE SEQUENCE</scope>
    <source>
        <strain evidence="2">SMH2532-1</strain>
    </source>
</reference>
<feature type="compositionally biased region" description="Polar residues" evidence="1">
    <location>
        <begin position="75"/>
        <end position="120"/>
    </location>
</feature>
<organism evidence="2 3">
    <name type="scientific">Cercophora newfieldiana</name>
    <dbReference type="NCBI Taxonomy" id="92897"/>
    <lineage>
        <taxon>Eukaryota</taxon>
        <taxon>Fungi</taxon>
        <taxon>Dikarya</taxon>
        <taxon>Ascomycota</taxon>
        <taxon>Pezizomycotina</taxon>
        <taxon>Sordariomycetes</taxon>
        <taxon>Sordariomycetidae</taxon>
        <taxon>Sordariales</taxon>
        <taxon>Lasiosphaeriaceae</taxon>
        <taxon>Cercophora</taxon>
    </lineage>
</organism>
<feature type="compositionally biased region" description="Polar residues" evidence="1">
    <location>
        <begin position="1"/>
        <end position="10"/>
    </location>
</feature>
<evidence type="ECO:0000313" key="2">
    <source>
        <dbReference type="EMBL" id="KAK0639266.1"/>
    </source>
</evidence>
<feature type="region of interest" description="Disordered" evidence="1">
    <location>
        <begin position="316"/>
        <end position="368"/>
    </location>
</feature>